<dbReference type="EMBL" id="LASW01000042">
    <property type="protein sequence ID" value="KKB99170.1"/>
    <property type="molecule type" value="Genomic_DNA"/>
</dbReference>
<gene>
    <name evidence="3" type="ORF">BST15_03955</name>
    <name evidence="2" type="ORF">WR43_10960</name>
</gene>
<evidence type="ECO:0000313" key="3">
    <source>
        <dbReference type="EMBL" id="ORA00375.1"/>
    </source>
</evidence>
<proteinExistence type="predicted"/>
<dbReference type="EMBL" id="MVHH01000005">
    <property type="protein sequence ID" value="ORA00375.1"/>
    <property type="molecule type" value="Genomic_DNA"/>
</dbReference>
<dbReference type="InterPro" id="IPR037473">
    <property type="entry name" value="Lcp-like"/>
</dbReference>
<evidence type="ECO:0000313" key="2">
    <source>
        <dbReference type="EMBL" id="KKB99170.1"/>
    </source>
</evidence>
<evidence type="ECO:0000313" key="5">
    <source>
        <dbReference type="Proteomes" id="UP000192327"/>
    </source>
</evidence>
<protein>
    <recommendedName>
        <fullName evidence="1">ER-bound oxygenase mpaB/mpaB'/Rubber oxygenase catalytic domain-containing protein</fullName>
    </recommendedName>
</protein>
<accession>A0A0F5MWM1</accession>
<dbReference type="GO" id="GO:0016491">
    <property type="term" value="F:oxidoreductase activity"/>
    <property type="evidence" value="ECO:0007669"/>
    <property type="project" value="InterPro"/>
</dbReference>
<dbReference type="InterPro" id="IPR018713">
    <property type="entry name" value="MPAB/Lcp_cat_dom"/>
</dbReference>
<sequence length="402" mass="43462">MANVPDFPHASLAVARYGQAGRDWIAGTQIADPPADAVVADFAMLAPGAGMSMLRTALSEGIDAVEAAPESLRALFAEIDDEPEWLDHDRLNRAAGHIVRHTASYGIVLGAASLTSGAMNAAAGMPLVLTGRYTSQAAVRSIEVGAWLQDILTPGGLRRDGAGLATTVRVRMIHAFVRRHLLAEGDWDADVWGAPIPQSYMAFTIVEFGRIALAAMHQLGIRYTSAELDDIYHFWRYVGRLNGVAEELNPVTEADQIRIAELYALTALDPDEGDRDFVRALTHDYLAREIAELLPFTGAWKHRLGVNIINGMTRAFLGDANAARLGVADTPFKHLPRVIGPAVGGLNQVLARIPGVNELRTRRAMANYPRLMAEQRARYDVHHDLVDAAPDSAGHPAAVHSA</sequence>
<comment type="caution">
    <text evidence="2">The sequence shown here is derived from an EMBL/GenBank/DDBJ whole genome shotgun (WGS) entry which is preliminary data.</text>
</comment>
<dbReference type="Pfam" id="PF09995">
    <property type="entry name" value="MPAB_Lcp_cat"/>
    <property type="match status" value="1"/>
</dbReference>
<dbReference type="RefSeq" id="WP_046189620.1">
    <property type="nucleotide sequence ID" value="NZ_JACKUJ010000035.1"/>
</dbReference>
<reference evidence="4" key="1">
    <citation type="submission" date="2015-04" db="EMBL/GenBank/DDBJ databases">
        <title>Genome sequence of Mycobacterium arupense GUC1.</title>
        <authorList>
            <person name="Greninger A.L."/>
            <person name="Cunningham G."/>
            <person name="Chiu C.Y."/>
            <person name="Miller S."/>
        </authorList>
    </citation>
    <scope>NUCLEOTIDE SEQUENCE [LARGE SCALE GENOMIC DNA]</scope>
    <source>
        <strain evidence="4">GUC1</strain>
    </source>
</reference>
<dbReference type="AlphaFoldDB" id="A0A0F5MWM1"/>
<dbReference type="STRING" id="342002.BST15_03955"/>
<dbReference type="PANTHER" id="PTHR37539:SF1">
    <property type="entry name" value="ER-BOUND OXYGENASE MPAB_MPAB'_RUBBER OXYGENASE CATALYTIC DOMAIN-CONTAINING PROTEIN"/>
    <property type="match status" value="1"/>
</dbReference>
<dbReference type="OrthoDB" id="7614910at2"/>
<dbReference type="PANTHER" id="PTHR37539">
    <property type="entry name" value="SECRETED PROTEIN-RELATED"/>
    <property type="match status" value="1"/>
</dbReference>
<reference evidence="2" key="2">
    <citation type="submission" date="2015-04" db="EMBL/GenBank/DDBJ databases">
        <title>Genome sequence of Mycobacterium arupense strain GUC1.</title>
        <authorList>
            <person name="Greninger A.L."/>
            <person name="Cunningham G."/>
            <person name="Chiu C.Y."/>
            <person name="Miller S."/>
        </authorList>
    </citation>
    <scope>NUCLEOTIDE SEQUENCE</scope>
    <source>
        <strain evidence="2">GUC1</strain>
    </source>
</reference>
<feature type="domain" description="ER-bound oxygenase mpaB/mpaB'/Rubber oxygenase catalytic" evidence="1">
    <location>
        <begin position="104"/>
        <end position="331"/>
    </location>
</feature>
<reference evidence="3 5" key="3">
    <citation type="submission" date="2016-12" db="EMBL/GenBank/DDBJ databases">
        <title>The new phylogeny of genus Mycobacterium.</title>
        <authorList>
            <person name="Tortoli E."/>
            <person name="Trovato A."/>
            <person name="Cirillo D.M."/>
        </authorList>
    </citation>
    <scope>NUCLEOTIDE SEQUENCE [LARGE SCALE GENOMIC DNA]</scope>
    <source>
        <strain evidence="3 5">DSM 44942</strain>
    </source>
</reference>
<evidence type="ECO:0000313" key="4">
    <source>
        <dbReference type="Proteomes" id="UP000034416"/>
    </source>
</evidence>
<dbReference type="Proteomes" id="UP000034416">
    <property type="component" value="Unassembled WGS sequence"/>
</dbReference>
<keyword evidence="5" id="KW-1185">Reference proteome</keyword>
<name>A0A0F5MWM1_9MYCO</name>
<evidence type="ECO:0000259" key="1">
    <source>
        <dbReference type="Pfam" id="PF09995"/>
    </source>
</evidence>
<organism evidence="2 4">
    <name type="scientific">Mycolicibacter arupensis</name>
    <dbReference type="NCBI Taxonomy" id="342002"/>
    <lineage>
        <taxon>Bacteria</taxon>
        <taxon>Bacillati</taxon>
        <taxon>Actinomycetota</taxon>
        <taxon>Actinomycetes</taxon>
        <taxon>Mycobacteriales</taxon>
        <taxon>Mycobacteriaceae</taxon>
        <taxon>Mycolicibacter</taxon>
    </lineage>
</organism>
<dbReference type="Proteomes" id="UP000192327">
    <property type="component" value="Unassembled WGS sequence"/>
</dbReference>
<dbReference type="PATRIC" id="fig|342002.3.peg.3199"/>